<dbReference type="OrthoDB" id="5121576at2"/>
<gene>
    <name evidence="1" type="ORF">C3B59_01175</name>
</gene>
<sequence>MSPAKATVKTSSGVEAALTLVRSEKTLVLDALAIPSTETREFDTAYGLALTRWLDASAREGISHAGAPPLSGARVILAEIRVTPPKVMLGVGREIQGKGGTGTEWLAQWTWDLSGIETVDGELLIQTEVEAITLPLPPPRTN</sequence>
<proteinExistence type="predicted"/>
<accession>A0A2S3ZQS3</accession>
<dbReference type="Proteomes" id="UP000237104">
    <property type="component" value="Unassembled WGS sequence"/>
</dbReference>
<organism evidence="1 2">
    <name type="scientific">Cryobacterium zongtaii</name>
    <dbReference type="NCBI Taxonomy" id="1259217"/>
    <lineage>
        <taxon>Bacteria</taxon>
        <taxon>Bacillati</taxon>
        <taxon>Actinomycetota</taxon>
        <taxon>Actinomycetes</taxon>
        <taxon>Micrococcales</taxon>
        <taxon>Microbacteriaceae</taxon>
        <taxon>Cryobacterium</taxon>
    </lineage>
</organism>
<dbReference type="AlphaFoldDB" id="A0A2S3ZQS3"/>
<name>A0A2S3ZQS3_9MICO</name>
<reference evidence="1 2" key="1">
    <citation type="submission" date="2018-01" db="EMBL/GenBank/DDBJ databases">
        <title>Cryobacterium sp. nov., from glaciers in China.</title>
        <authorList>
            <person name="Liu Q."/>
            <person name="Xin Y.-H."/>
        </authorList>
    </citation>
    <scope>NUCLEOTIDE SEQUENCE [LARGE SCALE GENOMIC DNA]</scope>
    <source>
        <strain evidence="1 2">TMB1-8</strain>
    </source>
</reference>
<evidence type="ECO:0000313" key="1">
    <source>
        <dbReference type="EMBL" id="POH71247.1"/>
    </source>
</evidence>
<dbReference type="RefSeq" id="WP_103429671.1">
    <property type="nucleotide sequence ID" value="NZ_PPXF01000011.1"/>
</dbReference>
<dbReference type="EMBL" id="PPXF01000011">
    <property type="protein sequence ID" value="POH71247.1"/>
    <property type="molecule type" value="Genomic_DNA"/>
</dbReference>
<evidence type="ECO:0000313" key="2">
    <source>
        <dbReference type="Proteomes" id="UP000237104"/>
    </source>
</evidence>
<comment type="caution">
    <text evidence="1">The sequence shown here is derived from an EMBL/GenBank/DDBJ whole genome shotgun (WGS) entry which is preliminary data.</text>
</comment>
<protein>
    <submittedName>
        <fullName evidence="1">Uncharacterized protein</fullName>
    </submittedName>
</protein>